<evidence type="ECO:0000313" key="1">
    <source>
        <dbReference type="EMBL" id="KAH9779063.1"/>
    </source>
</evidence>
<name>A0ACB8M095_CITSI</name>
<accession>A0ACB8M095</accession>
<proteinExistence type="predicted"/>
<keyword evidence="2" id="KW-1185">Reference proteome</keyword>
<reference evidence="2" key="1">
    <citation type="journal article" date="2023" name="Hortic. Res.">
        <title>A chromosome-level phased genome enabling allele-level studies in sweet orange: a case study on citrus Huanglongbing tolerance.</title>
        <authorList>
            <person name="Wu B."/>
            <person name="Yu Q."/>
            <person name="Deng Z."/>
            <person name="Duan Y."/>
            <person name="Luo F."/>
            <person name="Gmitter F. Jr."/>
        </authorList>
    </citation>
    <scope>NUCLEOTIDE SEQUENCE [LARGE SCALE GENOMIC DNA]</scope>
    <source>
        <strain evidence="2">cv. Valencia</strain>
    </source>
</reference>
<protein>
    <submittedName>
        <fullName evidence="1">Anaphase-promoting complex subunit 6</fullName>
    </submittedName>
</protein>
<comment type="caution">
    <text evidence="1">The sequence shown here is derived from an EMBL/GenBank/DDBJ whole genome shotgun (WGS) entry which is preliminary data.</text>
</comment>
<sequence length="219" mass="24812">MFDVPIGEELVVSTYKPEPDPKTLALEWSTNDGNPSPSKKYKLDLTLRFKATNLDGTFAPAWIGYGNAFAAQEEVDQAMLGYRTAACLFPGCHLPTLYIGMEYMRNHSFKLAEQAKTICPSDPLVYNELGVVAYHMKDVWIYHEAISCYERALTLLNRSLSTYAGLAYTYHLQDNFSAAITYYHKALWLKPDDQFCTEMLSLALVDEGRHGIDPKIEFE</sequence>
<organism evidence="1 2">
    <name type="scientific">Citrus sinensis</name>
    <name type="common">Sweet orange</name>
    <name type="synonym">Citrus aurantium var. sinensis</name>
    <dbReference type="NCBI Taxonomy" id="2711"/>
    <lineage>
        <taxon>Eukaryota</taxon>
        <taxon>Viridiplantae</taxon>
        <taxon>Streptophyta</taxon>
        <taxon>Embryophyta</taxon>
        <taxon>Tracheophyta</taxon>
        <taxon>Spermatophyta</taxon>
        <taxon>Magnoliopsida</taxon>
        <taxon>eudicotyledons</taxon>
        <taxon>Gunneridae</taxon>
        <taxon>Pentapetalae</taxon>
        <taxon>rosids</taxon>
        <taxon>malvids</taxon>
        <taxon>Sapindales</taxon>
        <taxon>Rutaceae</taxon>
        <taxon>Aurantioideae</taxon>
        <taxon>Citrus</taxon>
    </lineage>
</organism>
<dbReference type="EMBL" id="CM039172">
    <property type="protein sequence ID" value="KAH9779063.1"/>
    <property type="molecule type" value="Genomic_DNA"/>
</dbReference>
<evidence type="ECO:0000313" key="2">
    <source>
        <dbReference type="Proteomes" id="UP000829398"/>
    </source>
</evidence>
<gene>
    <name evidence="1" type="ORF">KPL71_007575</name>
</gene>
<dbReference type="Proteomes" id="UP000829398">
    <property type="component" value="Chromosome 3"/>
</dbReference>